<comment type="caution">
    <text evidence="1">The sequence shown here is derived from an EMBL/GenBank/DDBJ whole genome shotgun (WGS) entry which is preliminary data.</text>
</comment>
<name>X0UA04_9ZZZZ</name>
<organism evidence="1">
    <name type="scientific">marine sediment metagenome</name>
    <dbReference type="NCBI Taxonomy" id="412755"/>
    <lineage>
        <taxon>unclassified sequences</taxon>
        <taxon>metagenomes</taxon>
        <taxon>ecological metagenomes</taxon>
    </lineage>
</organism>
<accession>X0UA04</accession>
<sequence length="132" mass="14729">DFEVTNKLTSNIITSSQITVDDLTVNQGLEVLGVLTADEIRTNVLGAKSITIEVSEDDEENASIGTGVIKAGETQITIHTNMITENSRIFVTPTVRTDKQLSVVEKKDKEYFIVEINSTEDHDITFDWWIIN</sequence>
<gene>
    <name evidence="1" type="ORF">S01H1_38139</name>
</gene>
<reference evidence="1" key="1">
    <citation type="journal article" date="2014" name="Front. Microbiol.">
        <title>High frequency of phylogenetically diverse reductive dehalogenase-homologous genes in deep subseafloor sedimentary metagenomes.</title>
        <authorList>
            <person name="Kawai M."/>
            <person name="Futagami T."/>
            <person name="Toyoda A."/>
            <person name="Takaki Y."/>
            <person name="Nishi S."/>
            <person name="Hori S."/>
            <person name="Arai W."/>
            <person name="Tsubouchi T."/>
            <person name="Morono Y."/>
            <person name="Uchiyama I."/>
            <person name="Ito T."/>
            <person name="Fujiyama A."/>
            <person name="Inagaki F."/>
            <person name="Takami H."/>
        </authorList>
    </citation>
    <scope>NUCLEOTIDE SEQUENCE</scope>
    <source>
        <strain evidence="1">Expedition CK06-06</strain>
    </source>
</reference>
<proteinExistence type="predicted"/>
<protein>
    <submittedName>
        <fullName evidence="1">Uncharacterized protein</fullName>
    </submittedName>
</protein>
<evidence type="ECO:0000313" key="1">
    <source>
        <dbReference type="EMBL" id="GAG02664.1"/>
    </source>
</evidence>
<dbReference type="AlphaFoldDB" id="X0UA04"/>
<feature type="non-terminal residue" evidence="1">
    <location>
        <position position="1"/>
    </location>
</feature>
<dbReference type="EMBL" id="BARS01023987">
    <property type="protein sequence ID" value="GAG02664.1"/>
    <property type="molecule type" value="Genomic_DNA"/>
</dbReference>